<evidence type="ECO:0000313" key="9">
    <source>
        <dbReference type="Proteomes" id="UP001198242"/>
    </source>
</evidence>
<dbReference type="SUPFAM" id="SSF88659">
    <property type="entry name" value="Sigma3 and sigma4 domains of RNA polymerase sigma factors"/>
    <property type="match status" value="1"/>
</dbReference>
<evidence type="ECO:0000259" key="6">
    <source>
        <dbReference type="Pfam" id="PF04542"/>
    </source>
</evidence>
<dbReference type="InterPro" id="IPR007627">
    <property type="entry name" value="RNA_pol_sigma70_r2"/>
</dbReference>
<keyword evidence="2" id="KW-0805">Transcription regulation</keyword>
<keyword evidence="5" id="KW-0804">Transcription</keyword>
<comment type="caution">
    <text evidence="8">The sequence shown here is derived from an EMBL/GenBank/DDBJ whole genome shotgun (WGS) entry which is preliminary data.</text>
</comment>
<proteinExistence type="inferred from homology"/>
<protein>
    <submittedName>
        <fullName evidence="8">Sigma-70 family RNA polymerase sigma factor</fullName>
    </submittedName>
</protein>
<dbReference type="InterPro" id="IPR014284">
    <property type="entry name" value="RNA_pol_sigma-70_dom"/>
</dbReference>
<feature type="domain" description="RNA polymerase sigma factor 70 region 4 type 2" evidence="7">
    <location>
        <begin position="121"/>
        <end position="171"/>
    </location>
</feature>
<dbReference type="GO" id="GO:0016987">
    <property type="term" value="F:sigma factor activity"/>
    <property type="evidence" value="ECO:0007669"/>
    <property type="project" value="UniProtKB-KW"/>
</dbReference>
<dbReference type="RefSeq" id="WP_308457178.1">
    <property type="nucleotide sequence ID" value="NZ_JAJEQM010000027.1"/>
</dbReference>
<keyword evidence="3" id="KW-0731">Sigma factor</keyword>
<dbReference type="SUPFAM" id="SSF88946">
    <property type="entry name" value="Sigma2 domain of RNA polymerase sigma factors"/>
    <property type="match status" value="1"/>
</dbReference>
<dbReference type="Proteomes" id="UP001198242">
    <property type="component" value="Unassembled WGS sequence"/>
</dbReference>
<evidence type="ECO:0000313" key="8">
    <source>
        <dbReference type="EMBL" id="MCC2211792.1"/>
    </source>
</evidence>
<evidence type="ECO:0000256" key="5">
    <source>
        <dbReference type="ARBA" id="ARBA00023163"/>
    </source>
</evidence>
<keyword evidence="4" id="KW-0238">DNA-binding</keyword>
<dbReference type="NCBIfam" id="TIGR02937">
    <property type="entry name" value="sigma70-ECF"/>
    <property type="match status" value="1"/>
</dbReference>
<gene>
    <name evidence="8" type="ORF">LKE05_13485</name>
</gene>
<dbReference type="InterPro" id="IPR013324">
    <property type="entry name" value="RNA_pol_sigma_r3/r4-like"/>
</dbReference>
<dbReference type="GO" id="GO:0003677">
    <property type="term" value="F:DNA binding"/>
    <property type="evidence" value="ECO:0007669"/>
    <property type="project" value="UniProtKB-KW"/>
</dbReference>
<dbReference type="InterPro" id="IPR036388">
    <property type="entry name" value="WH-like_DNA-bd_sf"/>
</dbReference>
<dbReference type="Pfam" id="PF08281">
    <property type="entry name" value="Sigma70_r4_2"/>
    <property type="match status" value="1"/>
</dbReference>
<dbReference type="PANTHER" id="PTHR43133:SF8">
    <property type="entry name" value="RNA POLYMERASE SIGMA FACTOR HI_1459-RELATED"/>
    <property type="match status" value="1"/>
</dbReference>
<reference evidence="8 9" key="1">
    <citation type="submission" date="2021-10" db="EMBL/GenBank/DDBJ databases">
        <title>Anaerobic single-cell dispensing facilitates the cultivation of human gut bacteria.</title>
        <authorList>
            <person name="Afrizal A."/>
        </authorList>
    </citation>
    <scope>NUCLEOTIDE SEQUENCE [LARGE SCALE GENOMIC DNA]</scope>
    <source>
        <strain evidence="8 9">CLA-AA-H232</strain>
    </source>
</reference>
<feature type="domain" description="RNA polymerase sigma-70 region 2" evidence="6">
    <location>
        <begin position="27"/>
        <end position="90"/>
    </location>
</feature>
<evidence type="ECO:0000256" key="3">
    <source>
        <dbReference type="ARBA" id="ARBA00023082"/>
    </source>
</evidence>
<organism evidence="8 9">
    <name type="scientific">Hominilimicola fabiformis</name>
    <dbReference type="NCBI Taxonomy" id="2885356"/>
    <lineage>
        <taxon>Bacteria</taxon>
        <taxon>Bacillati</taxon>
        <taxon>Bacillota</taxon>
        <taxon>Clostridia</taxon>
        <taxon>Eubacteriales</taxon>
        <taxon>Oscillospiraceae</taxon>
        <taxon>Hominilimicola</taxon>
    </lineage>
</organism>
<sequence length="183" mass="21445">MIDEQKLLHNLKKRNRNSLDDIIKIYTPYVSVIVYNTVGCKLSKEDMEEIVSDTFFLLWQNSLNIDETKGNMRSYLATIARNTSKNKLRKYHSNEVLNEQIISSDLTPQDNIIKAENSQFLTELITSLGEPDSEIFFRYYYYNEKIKTISKAMNISLSTVKTKLYRGKQKLKNTIIKRRANDE</sequence>
<dbReference type="PANTHER" id="PTHR43133">
    <property type="entry name" value="RNA POLYMERASE ECF-TYPE SIGMA FACTO"/>
    <property type="match status" value="1"/>
</dbReference>
<dbReference type="InterPro" id="IPR013325">
    <property type="entry name" value="RNA_pol_sigma_r2"/>
</dbReference>
<comment type="similarity">
    <text evidence="1">Belongs to the sigma-70 factor family. ECF subfamily.</text>
</comment>
<dbReference type="Pfam" id="PF04542">
    <property type="entry name" value="Sigma70_r2"/>
    <property type="match status" value="1"/>
</dbReference>
<dbReference type="InterPro" id="IPR039425">
    <property type="entry name" value="RNA_pol_sigma-70-like"/>
</dbReference>
<accession>A0AAE3JAS8</accession>
<evidence type="ECO:0000256" key="2">
    <source>
        <dbReference type="ARBA" id="ARBA00023015"/>
    </source>
</evidence>
<dbReference type="Gene3D" id="1.10.1740.10">
    <property type="match status" value="1"/>
</dbReference>
<evidence type="ECO:0000256" key="4">
    <source>
        <dbReference type="ARBA" id="ARBA00023125"/>
    </source>
</evidence>
<evidence type="ECO:0000256" key="1">
    <source>
        <dbReference type="ARBA" id="ARBA00010641"/>
    </source>
</evidence>
<keyword evidence="9" id="KW-1185">Reference proteome</keyword>
<dbReference type="EMBL" id="JAJEQM010000027">
    <property type="protein sequence ID" value="MCC2211792.1"/>
    <property type="molecule type" value="Genomic_DNA"/>
</dbReference>
<dbReference type="Gene3D" id="1.10.10.10">
    <property type="entry name" value="Winged helix-like DNA-binding domain superfamily/Winged helix DNA-binding domain"/>
    <property type="match status" value="1"/>
</dbReference>
<dbReference type="GO" id="GO:0006352">
    <property type="term" value="P:DNA-templated transcription initiation"/>
    <property type="evidence" value="ECO:0007669"/>
    <property type="project" value="InterPro"/>
</dbReference>
<dbReference type="InterPro" id="IPR013249">
    <property type="entry name" value="RNA_pol_sigma70_r4_t2"/>
</dbReference>
<evidence type="ECO:0000259" key="7">
    <source>
        <dbReference type="Pfam" id="PF08281"/>
    </source>
</evidence>
<name>A0AAE3JAS8_9FIRM</name>
<dbReference type="AlphaFoldDB" id="A0AAE3JAS8"/>